<reference evidence="16" key="3">
    <citation type="submission" date="2025-09" db="UniProtKB">
        <authorList>
            <consortium name="Ensembl"/>
        </authorList>
    </citation>
    <scope>IDENTIFICATION</scope>
</reference>
<comment type="similarity">
    <text evidence="10">Belongs to the DRC3 family.</text>
</comment>
<evidence type="ECO:0000256" key="10">
    <source>
        <dbReference type="ARBA" id="ARBA00038378"/>
    </source>
</evidence>
<evidence type="ECO:0000256" key="2">
    <source>
        <dbReference type="ARBA" id="ARBA00022490"/>
    </source>
</evidence>
<dbReference type="InterPro" id="IPR003591">
    <property type="entry name" value="Leu-rich_rpt_typical-subtyp"/>
</dbReference>
<keyword evidence="8" id="KW-0206">Cytoskeleton</keyword>
<proteinExistence type="inferred from homology"/>
<reference evidence="16 17" key="1">
    <citation type="journal article" date="2020" name="Nat. Commun.">
        <title>Donkey genomes provide new insights into domestication and selection for coat color.</title>
        <authorList>
            <person name="Wang"/>
            <person name="C."/>
            <person name="Li"/>
            <person name="H."/>
            <person name="Guo"/>
            <person name="Y."/>
            <person name="Huang"/>
            <person name="J."/>
            <person name="Sun"/>
            <person name="Y."/>
            <person name="Min"/>
            <person name="J."/>
            <person name="Wang"/>
            <person name="J."/>
            <person name="Fang"/>
            <person name="X."/>
            <person name="Zhao"/>
            <person name="Z."/>
            <person name="Wang"/>
            <person name="S."/>
            <person name="Zhang"/>
            <person name="Y."/>
            <person name="Liu"/>
            <person name="Q."/>
            <person name="Jiang"/>
            <person name="Q."/>
            <person name="Wang"/>
            <person name="X."/>
            <person name="Guo"/>
            <person name="Y."/>
            <person name="Yang"/>
            <person name="C."/>
            <person name="Wang"/>
            <person name="Y."/>
            <person name="Tian"/>
            <person name="F."/>
            <person name="Zhuang"/>
            <person name="G."/>
            <person name="Fan"/>
            <person name="Y."/>
            <person name="Gao"/>
            <person name="Q."/>
            <person name="Li"/>
            <person name="Y."/>
            <person name="Ju"/>
            <person name="Z."/>
            <person name="Li"/>
            <person name="J."/>
            <person name="Li"/>
            <person name="R."/>
            <person name="Hou"/>
            <person name="M."/>
            <person name="Yang"/>
            <person name="G."/>
            <person name="Liu"/>
            <person name="G."/>
            <person name="Liu"/>
            <person name="W."/>
            <person name="Guo"/>
            <person name="J."/>
            <person name="Pan"/>
            <person name="S."/>
            <person name="Fan"/>
            <person name="G."/>
            <person name="Zhang"/>
            <person name="W."/>
            <person name="Zhang"/>
            <person name="R."/>
            <person name="Yu"/>
            <person name="J."/>
            <person name="Zhang"/>
            <person name="X."/>
            <person name="Yin"/>
            <person name="Q."/>
            <person name="Ji"/>
            <person name="C."/>
            <person name="Jin"/>
            <person name="Y."/>
            <person name="Yue"/>
            <person name="G."/>
            <person name="Liu"/>
            <person name="M."/>
            <person name="Xu"/>
            <person name="J."/>
            <person name="Liu"/>
            <person name="S."/>
            <person name="Jordana"/>
            <person name="J."/>
            <person name="Noce"/>
            <person name="A."/>
            <person name="Amills"/>
            <person name="M."/>
            <person name="Wu"/>
            <person name="D.D."/>
            <person name="Li"/>
            <person name="S."/>
            <person name="Zhou"/>
            <person name="X. and Zhong"/>
            <person name="J."/>
        </authorList>
    </citation>
    <scope>NUCLEOTIDE SEQUENCE [LARGE SCALE GENOMIC DNA]</scope>
</reference>
<protein>
    <recommendedName>
        <fullName evidence="11">Dynein regulatory complex subunit 3</fullName>
    </recommendedName>
    <alternativeName>
        <fullName evidence="14">Leucine-rich repeat-containing protein 48</fullName>
    </alternativeName>
</protein>
<dbReference type="GO" id="GO:0005930">
    <property type="term" value="C:axoneme"/>
    <property type="evidence" value="ECO:0007669"/>
    <property type="project" value="Ensembl"/>
</dbReference>
<dbReference type="Ensembl" id="ENSEAST00005053728.1">
    <property type="protein sequence ID" value="ENSEASP00005051447.1"/>
    <property type="gene ID" value="ENSEASG00005017647.2"/>
</dbReference>
<evidence type="ECO:0000256" key="8">
    <source>
        <dbReference type="ARBA" id="ARBA00023212"/>
    </source>
</evidence>
<evidence type="ECO:0000256" key="9">
    <source>
        <dbReference type="ARBA" id="ARBA00023273"/>
    </source>
</evidence>
<dbReference type="PROSITE" id="PS51450">
    <property type="entry name" value="LRR"/>
    <property type="match status" value="4"/>
</dbReference>
<evidence type="ECO:0000256" key="14">
    <source>
        <dbReference type="ARBA" id="ARBA00075017"/>
    </source>
</evidence>
<evidence type="ECO:0000256" key="12">
    <source>
        <dbReference type="ARBA" id="ARBA00059806"/>
    </source>
</evidence>
<evidence type="ECO:0000256" key="4">
    <source>
        <dbReference type="ARBA" id="ARBA00022737"/>
    </source>
</evidence>
<dbReference type="Proteomes" id="UP000694387">
    <property type="component" value="Chromosome 13"/>
</dbReference>
<evidence type="ECO:0000313" key="17">
    <source>
        <dbReference type="Proteomes" id="UP000694387"/>
    </source>
</evidence>
<dbReference type="SUPFAM" id="SSF52058">
    <property type="entry name" value="L domain-like"/>
    <property type="match status" value="1"/>
</dbReference>
<keyword evidence="17" id="KW-1185">Reference proteome</keyword>
<dbReference type="Pfam" id="PF14580">
    <property type="entry name" value="LRR_9"/>
    <property type="match status" value="1"/>
</dbReference>
<keyword evidence="2" id="KW-0963">Cytoplasm</keyword>
<name>A0A9L0JN95_EQUAS</name>
<evidence type="ECO:0000313" key="16">
    <source>
        <dbReference type="Ensembl" id="ENSEASP00005051447.1"/>
    </source>
</evidence>
<organism evidence="16 17">
    <name type="scientific">Equus asinus</name>
    <name type="common">Donkey</name>
    <name type="synonym">Equus africanus asinus</name>
    <dbReference type="NCBI Taxonomy" id="9793"/>
    <lineage>
        <taxon>Eukaryota</taxon>
        <taxon>Metazoa</taxon>
        <taxon>Chordata</taxon>
        <taxon>Craniata</taxon>
        <taxon>Vertebrata</taxon>
        <taxon>Euteleostomi</taxon>
        <taxon>Mammalia</taxon>
        <taxon>Eutheria</taxon>
        <taxon>Laurasiatheria</taxon>
        <taxon>Perissodactyla</taxon>
        <taxon>Equidae</taxon>
        <taxon>Equus</taxon>
    </lineage>
</organism>
<dbReference type="FunFam" id="3.80.10.10:FF:000292">
    <property type="entry name" value="Dynein regulatory complex subunit 3"/>
    <property type="match status" value="1"/>
</dbReference>
<evidence type="ECO:0000256" key="6">
    <source>
        <dbReference type="ARBA" id="ARBA00023054"/>
    </source>
</evidence>
<dbReference type="GO" id="GO:0036126">
    <property type="term" value="C:sperm flagellum"/>
    <property type="evidence" value="ECO:0007669"/>
    <property type="project" value="Ensembl"/>
</dbReference>
<keyword evidence="4" id="KW-0677">Repeat</keyword>
<keyword evidence="7" id="KW-0969">Cilium</keyword>
<dbReference type="InterPro" id="IPR032675">
    <property type="entry name" value="LRR_dom_sf"/>
</dbReference>
<evidence type="ECO:0000256" key="15">
    <source>
        <dbReference type="SAM" id="Coils"/>
    </source>
</evidence>
<keyword evidence="6 15" id="KW-0175">Coiled coil</keyword>
<dbReference type="GeneTree" id="ENSGT00940000159298"/>
<evidence type="ECO:0000256" key="13">
    <source>
        <dbReference type="ARBA" id="ARBA00063302"/>
    </source>
</evidence>
<accession>A0A9L0JN95</accession>
<dbReference type="PANTHER" id="PTHR45973">
    <property type="entry name" value="PROTEIN PHOSPHATASE 1 REGULATORY SUBUNIT SDS22-RELATED"/>
    <property type="match status" value="1"/>
</dbReference>
<gene>
    <name evidence="16" type="primary">DRC3</name>
</gene>
<evidence type="ECO:0000256" key="11">
    <source>
        <dbReference type="ARBA" id="ARBA00040950"/>
    </source>
</evidence>
<keyword evidence="5" id="KW-0282">Flagellum</keyword>
<reference evidence="16" key="2">
    <citation type="submission" date="2025-08" db="UniProtKB">
        <authorList>
            <consortium name="Ensembl"/>
        </authorList>
    </citation>
    <scope>IDENTIFICATION</scope>
</reference>
<dbReference type="AlphaFoldDB" id="A0A9L0JN95"/>
<comment type="subcellular location">
    <subcellularLocation>
        <location evidence="1">Cytoplasm</location>
        <location evidence="1">Cytoskeleton</location>
        <location evidence="1">Flagellum axoneme</location>
    </subcellularLocation>
</comment>
<evidence type="ECO:0000256" key="7">
    <source>
        <dbReference type="ARBA" id="ARBA00023069"/>
    </source>
</evidence>
<dbReference type="PANTHER" id="PTHR45973:SF12">
    <property type="entry name" value="DYNEIN REGULATORY COMPLEX SUBUNIT 3"/>
    <property type="match status" value="1"/>
</dbReference>
<dbReference type="SMART" id="SM00365">
    <property type="entry name" value="LRR_SD22"/>
    <property type="match status" value="4"/>
</dbReference>
<dbReference type="InterPro" id="IPR050576">
    <property type="entry name" value="Cilia_flagella_integrity"/>
</dbReference>
<evidence type="ECO:0000256" key="1">
    <source>
        <dbReference type="ARBA" id="ARBA00004611"/>
    </source>
</evidence>
<comment type="function">
    <text evidence="12">Component of the nexin-dynein regulatory complex (N-DRC) a key regulator of ciliary/flagellar motility which maintains the alignment and integrity of the distal axoneme and regulates microtubule sliding in motile axonemes.</text>
</comment>
<keyword evidence="3" id="KW-0433">Leucine-rich repeat</keyword>
<comment type="subunit">
    <text evidence="13">Component of the nexin-dynein regulatory complex (N-DRC). Interacts with DRC1. Interacts with TCTE1/DRC5. Interacts with DRC7.</text>
</comment>
<dbReference type="SMART" id="SM00369">
    <property type="entry name" value="LRR_TYP"/>
    <property type="match status" value="4"/>
</dbReference>
<keyword evidence="9" id="KW-0966">Cell projection</keyword>
<evidence type="ECO:0000256" key="5">
    <source>
        <dbReference type="ARBA" id="ARBA00022846"/>
    </source>
</evidence>
<feature type="coiled-coil region" evidence="15">
    <location>
        <begin position="287"/>
        <end position="321"/>
    </location>
</feature>
<sequence length="601" mass="69326">MGTRQDGYSWLPGKPWSSLGANVQTSGPVGQWVGESSFLSVLGHHDASQHLKGTPARTGPPTKAEADCGRGMWCFSGKMNRLCNSMEPRVMDDDMLKLAVGDQGPREEAGQLAKQEGILFKDVLSLQLDFQNILRIDNLWQFENLRKLQLDNNLIERIEGLENLTHLVWLDLSFNNIEAIEGLDALVNLEDLSLFNNRITKIDSLDSLVKLQVLSLGNNQIGNMMNIIYLRRFKDLRTLSLSGNPIAEAEDYKMFICAYLPDLVYLDFRRIDDHMKELAEMKHQYSIDELKHRENLIQARLEDEQARREELEEHKAAFVEHLNGSFLFDSMYAEDVEGSKLTCLPGVSELLEAYKDKFVIICLNIFEYGLKQQEKRKVELDTFNECIHEAIQENQEQGKHKIAKFEEKHLLSLSAIRDESELTKLEKKIVEYSGDITELFNVLMTLEMQLVEQLEETINMFERNIIDLVGLFIENVQSLMAQCRDLENHHHEKLLEISINTLEKIAKGEFDEDLPDDVRSLFVDKDTIVNAVGASHDIHLLKIDNREDELVTRINSWCTHLVDKIHKDEIMRNRKRVKEINQYIDHMQNELDNLECSDLID</sequence>
<dbReference type="InterPro" id="IPR001611">
    <property type="entry name" value="Leu-rich_rpt"/>
</dbReference>
<evidence type="ECO:0000256" key="3">
    <source>
        <dbReference type="ARBA" id="ARBA00022614"/>
    </source>
</evidence>
<dbReference type="Gene3D" id="3.80.10.10">
    <property type="entry name" value="Ribonuclease Inhibitor"/>
    <property type="match status" value="1"/>
</dbReference>